<accession>A0A0F6R7D8</accession>
<evidence type="ECO:0000313" key="2">
    <source>
        <dbReference type="Proteomes" id="UP000033804"/>
    </source>
</evidence>
<sequence>MASKDSPDLDFEQVIKDLAKGMGATEANRRQREAIKYFAQKNKSKFVDTDRPGIELMTKGMRGVSDIIPGTIMTYMYDAKNAETLEFWDRAPLIIFLDVQKNGNWLGLNLHYLPPPARGKILGLLMKTVTAKKLRHDVRMRITYQMCQQIAAYQPLQFCLKSYIPKRITTKIVRVQPQDWVHAVFFPSDRFQKKSNRYVWAQSKRFR</sequence>
<protein>
    <submittedName>
        <fullName evidence="1">Putative DNA end protector protein</fullName>
    </submittedName>
</protein>
<reference evidence="1 2" key="1">
    <citation type="journal article" date="2015" name="J. Virol.">
        <title>Sinorhizobium meliloti Phage ?M9 Defines a New Group of T4 Superfamily Phages with Unusual Genomic Features but a Common T=16 Capsid.</title>
        <authorList>
            <person name="Johnson M.C."/>
            <person name="Tatum K.B."/>
            <person name="Lynn J.S."/>
            <person name="Brewer T.E."/>
            <person name="Lu S."/>
            <person name="Washburn B.K."/>
            <person name="Stroupe M.E."/>
            <person name="Jones K.M."/>
        </authorList>
    </citation>
    <scope>NUCLEOTIDE SEQUENCE [LARGE SCALE GENOMIC DNA]</scope>
</reference>
<dbReference type="RefSeq" id="YP_009189432.1">
    <property type="nucleotide sequence ID" value="NC_028676.1"/>
</dbReference>
<dbReference type="KEGG" id="vg:26517730"/>
<dbReference type="Proteomes" id="UP000033804">
    <property type="component" value="Segment"/>
</dbReference>
<dbReference type="OrthoDB" id="4606at10239"/>
<organism evidence="1 2">
    <name type="scientific">Sinorhizobium phage phiM9</name>
    <dbReference type="NCBI Taxonomy" id="1636182"/>
    <lineage>
        <taxon>Viruses</taxon>
        <taxon>Duplodnaviria</taxon>
        <taxon>Heunggongvirae</taxon>
        <taxon>Uroviricota</taxon>
        <taxon>Caudoviricetes</taxon>
        <taxon>Pootjesviridae</taxon>
        <taxon>Emnonavirus</taxon>
        <taxon>Emnonavirus phiM9</taxon>
    </lineage>
</organism>
<dbReference type="EMBL" id="KP881232">
    <property type="protein sequence ID" value="AKE44678.1"/>
    <property type="molecule type" value="Genomic_DNA"/>
</dbReference>
<keyword evidence="2" id="KW-1185">Reference proteome</keyword>
<reference evidence="2" key="2">
    <citation type="submission" date="2015-03" db="EMBL/GenBank/DDBJ databases">
        <title>The genome and structure of Sinorhizobium meliloti phage phiM9.</title>
        <authorList>
            <person name="Johnson M.C."/>
            <person name="Tatum K.B."/>
            <person name="Lynn J.S."/>
            <person name="Brewer T.E."/>
            <person name="Washburn B.K."/>
            <person name="Stroupe M.E."/>
            <person name="Jones K.M."/>
        </authorList>
    </citation>
    <scope>NUCLEOTIDE SEQUENCE [LARGE SCALE GENOMIC DNA]</scope>
</reference>
<proteinExistence type="predicted"/>
<dbReference type="GeneID" id="26517730"/>
<gene>
    <name evidence="1" type="ORF">Sm_phiM9_048</name>
</gene>
<evidence type="ECO:0000313" key="1">
    <source>
        <dbReference type="EMBL" id="AKE44678.1"/>
    </source>
</evidence>
<name>A0A0F6R7D8_9CAUD</name>